<dbReference type="GO" id="GO:0005829">
    <property type="term" value="C:cytosol"/>
    <property type="evidence" value="ECO:0007669"/>
    <property type="project" value="TreeGrafter"/>
</dbReference>
<evidence type="ECO:0000313" key="7">
    <source>
        <dbReference type="Proteomes" id="UP000219636"/>
    </source>
</evidence>
<feature type="domain" description="HTH lysR-type" evidence="5">
    <location>
        <begin position="24"/>
        <end position="75"/>
    </location>
</feature>
<dbReference type="InterPro" id="IPR036390">
    <property type="entry name" value="WH_DNA-bd_sf"/>
</dbReference>
<organism evidence="6 7">
    <name type="scientific">Ureibacillus xyleni</name>
    <dbReference type="NCBI Taxonomy" id="614648"/>
    <lineage>
        <taxon>Bacteria</taxon>
        <taxon>Bacillati</taxon>
        <taxon>Bacillota</taxon>
        <taxon>Bacilli</taxon>
        <taxon>Bacillales</taxon>
        <taxon>Caryophanaceae</taxon>
        <taxon>Ureibacillus</taxon>
    </lineage>
</organism>
<dbReference type="AlphaFoldDB" id="A0A285RXN6"/>
<dbReference type="Gene3D" id="1.10.10.10">
    <property type="entry name" value="Winged helix-like DNA-binding domain superfamily/Winged helix DNA-binding domain"/>
    <property type="match status" value="1"/>
</dbReference>
<comment type="similarity">
    <text evidence="1">Belongs to the LysR transcriptional regulatory family.</text>
</comment>
<accession>A0A285RXN6</accession>
<dbReference type="PROSITE" id="PS50931">
    <property type="entry name" value="HTH_LYSR"/>
    <property type="match status" value="1"/>
</dbReference>
<dbReference type="Proteomes" id="UP000219636">
    <property type="component" value="Unassembled WGS sequence"/>
</dbReference>
<dbReference type="InterPro" id="IPR036388">
    <property type="entry name" value="WH-like_DNA-bd_sf"/>
</dbReference>
<dbReference type="PANTHER" id="PTHR30419">
    <property type="entry name" value="HTH-TYPE TRANSCRIPTIONAL REGULATOR YBHD"/>
    <property type="match status" value="1"/>
</dbReference>
<name>A0A285RXN6_9BACL</name>
<gene>
    <name evidence="6" type="ORF">SAMN05880501_102142</name>
</gene>
<sequence>MFLNVNMKKIHVKGVVKLSLVKYEIFSTVVELGSITRAGETLGLSQSAVSHAITSLESKWNFSILNRGRSGIQLTSNGERVLKYVREILKWNEEMVQEIANINGLEIGTVRIGTFSSVSIHWLPEIMKIFNENHPSIEIKLLEGDYDDIEHWITTGLVDFGFVSLPTSKHLEAIPLKKDKMLCILSSEHPLAEQNEIRFESIKDEPLIKPKKGSDNDLIRILKEHHVTPNIKFELSDDQAMISMVENGMGFSILPEMVLHRLPTNVRTLKLEGDNFRTIGIASSSFKTLAPATKKFIKYLKSWLSEQSPSINTNEIAKKGSLL</sequence>
<dbReference type="InterPro" id="IPR050950">
    <property type="entry name" value="HTH-type_LysR_regulators"/>
</dbReference>
<dbReference type="SUPFAM" id="SSF46785">
    <property type="entry name" value="Winged helix' DNA-binding domain"/>
    <property type="match status" value="1"/>
</dbReference>
<reference evidence="7" key="1">
    <citation type="submission" date="2017-08" db="EMBL/GenBank/DDBJ databases">
        <authorList>
            <person name="Varghese N."/>
            <person name="Submissions S."/>
        </authorList>
    </citation>
    <scope>NUCLEOTIDE SEQUENCE [LARGE SCALE GENOMIC DNA]</scope>
    <source>
        <strain evidence="7">JC22</strain>
    </source>
</reference>
<dbReference type="Pfam" id="PF03466">
    <property type="entry name" value="LysR_substrate"/>
    <property type="match status" value="1"/>
</dbReference>
<dbReference type="CDD" id="cd05466">
    <property type="entry name" value="PBP2_LTTR_substrate"/>
    <property type="match status" value="1"/>
</dbReference>
<keyword evidence="2" id="KW-0805">Transcription regulation</keyword>
<proteinExistence type="inferred from homology"/>
<keyword evidence="4" id="KW-0804">Transcription</keyword>
<dbReference type="SUPFAM" id="SSF53850">
    <property type="entry name" value="Periplasmic binding protein-like II"/>
    <property type="match status" value="1"/>
</dbReference>
<evidence type="ECO:0000256" key="4">
    <source>
        <dbReference type="ARBA" id="ARBA00023163"/>
    </source>
</evidence>
<evidence type="ECO:0000259" key="5">
    <source>
        <dbReference type="PROSITE" id="PS50931"/>
    </source>
</evidence>
<dbReference type="EMBL" id="OBMQ01000002">
    <property type="protein sequence ID" value="SOB99048.1"/>
    <property type="molecule type" value="Genomic_DNA"/>
</dbReference>
<keyword evidence="3 6" id="KW-0238">DNA-binding</keyword>
<evidence type="ECO:0000256" key="3">
    <source>
        <dbReference type="ARBA" id="ARBA00023125"/>
    </source>
</evidence>
<evidence type="ECO:0000256" key="2">
    <source>
        <dbReference type="ARBA" id="ARBA00023015"/>
    </source>
</evidence>
<dbReference type="Gene3D" id="3.40.190.290">
    <property type="match status" value="1"/>
</dbReference>
<keyword evidence="7" id="KW-1185">Reference proteome</keyword>
<evidence type="ECO:0000256" key="1">
    <source>
        <dbReference type="ARBA" id="ARBA00009437"/>
    </source>
</evidence>
<evidence type="ECO:0000313" key="6">
    <source>
        <dbReference type="EMBL" id="SOB99048.1"/>
    </source>
</evidence>
<dbReference type="Pfam" id="PF00126">
    <property type="entry name" value="HTH_1"/>
    <property type="match status" value="1"/>
</dbReference>
<dbReference type="InterPro" id="IPR000847">
    <property type="entry name" value="LysR_HTH_N"/>
</dbReference>
<protein>
    <submittedName>
        <fullName evidence="6">DNA-binding transcriptional LysR family regulator</fullName>
    </submittedName>
</protein>
<dbReference type="GO" id="GO:0003700">
    <property type="term" value="F:DNA-binding transcription factor activity"/>
    <property type="evidence" value="ECO:0007669"/>
    <property type="project" value="InterPro"/>
</dbReference>
<dbReference type="GO" id="GO:0003677">
    <property type="term" value="F:DNA binding"/>
    <property type="evidence" value="ECO:0007669"/>
    <property type="project" value="UniProtKB-KW"/>
</dbReference>
<dbReference type="InterPro" id="IPR005119">
    <property type="entry name" value="LysR_subst-bd"/>
</dbReference>
<dbReference type="PANTHER" id="PTHR30419:SF24">
    <property type="entry name" value="HTH-TYPE TRANSCRIPTIONAL REGULATOR CZCR"/>
    <property type="match status" value="1"/>
</dbReference>